<evidence type="ECO:0000256" key="2">
    <source>
        <dbReference type="ARBA" id="ARBA00022771"/>
    </source>
</evidence>
<dbReference type="Gene3D" id="3.30.40.10">
    <property type="entry name" value="Zinc/RING finger domain, C3HC4 (zinc finger)"/>
    <property type="match status" value="1"/>
</dbReference>
<feature type="domain" description="RING-type" evidence="6">
    <location>
        <begin position="81"/>
        <end position="121"/>
    </location>
</feature>
<keyword evidence="5" id="KW-0812">Transmembrane</keyword>
<evidence type="ECO:0000259" key="7">
    <source>
        <dbReference type="PROSITE" id="PS50105"/>
    </source>
</evidence>
<keyword evidence="5" id="KW-0472">Membrane</keyword>
<dbReference type="Proteomes" id="UP000085678">
    <property type="component" value="Unplaced"/>
</dbReference>
<organism evidence="8 9">
    <name type="scientific">Lingula anatina</name>
    <name type="common">Brachiopod</name>
    <name type="synonym">Lingula unguis</name>
    <dbReference type="NCBI Taxonomy" id="7574"/>
    <lineage>
        <taxon>Eukaryota</taxon>
        <taxon>Metazoa</taxon>
        <taxon>Spiralia</taxon>
        <taxon>Lophotrochozoa</taxon>
        <taxon>Brachiopoda</taxon>
        <taxon>Linguliformea</taxon>
        <taxon>Lingulata</taxon>
        <taxon>Lingulida</taxon>
        <taxon>Linguloidea</taxon>
        <taxon>Lingulidae</taxon>
        <taxon>Lingula</taxon>
    </lineage>
</organism>
<dbReference type="GeneID" id="106181505"/>
<dbReference type="GO" id="GO:0061630">
    <property type="term" value="F:ubiquitin protein ligase activity"/>
    <property type="evidence" value="ECO:0007669"/>
    <property type="project" value="TreeGrafter"/>
</dbReference>
<dbReference type="STRING" id="7574.A0A1S3KFH6"/>
<dbReference type="GO" id="GO:0005634">
    <property type="term" value="C:nucleus"/>
    <property type="evidence" value="ECO:0007669"/>
    <property type="project" value="TreeGrafter"/>
</dbReference>
<evidence type="ECO:0000313" key="8">
    <source>
        <dbReference type="Proteomes" id="UP000085678"/>
    </source>
</evidence>
<dbReference type="Pfam" id="PF00097">
    <property type="entry name" value="zf-C3HC4"/>
    <property type="match status" value="1"/>
</dbReference>
<sequence length="465" mass="53297">MSILNGKTIGFVEGWASDETCVRRQPGSSTSFTAKNVPTPTDMVAQLKSGAEVVRSKEDFNFKGRIIMSAYIDMPEMDSNCPVCFEMLIDPTTLNCGHNVCRHCLAQWYLSGQRQNCPVCHQDLLSRLRSRIMTQQQLQLSPGTDILQKVSTQINRELAEKLYFMEVMVSYGYALCIFLTVALFVWLTSSWFNGDGSTLLVNNPVQKWSVEEVADWIGEHGEWAKQMYAGIFKEHQIDGRLLGSLQEDDLGLIVGTSIPPVHKRALLEAIQVVQHLGVKPPKNLWEYKAFYPVKTNILAIGIKNHPRLLFLYLYWFDYQDSFLPFIHKVVPVENVSDEMLMANRAPPTLGQWCRFLPQLILCPYWLIAVFTWDWITVHMWTSCFVLISCVIYTVQEALEVKFSSVSKLSLESILGHVFGMMMQLFLLPLIPGFINIWFYLRVFVDPIFYLVYFVRVLSQRALNVA</sequence>
<dbReference type="InterPro" id="IPR001660">
    <property type="entry name" value="SAM"/>
</dbReference>
<dbReference type="PROSITE" id="PS50089">
    <property type="entry name" value="ZF_RING_2"/>
    <property type="match status" value="1"/>
</dbReference>
<accession>A0A1S3KFH6</accession>
<evidence type="ECO:0000256" key="3">
    <source>
        <dbReference type="ARBA" id="ARBA00022833"/>
    </source>
</evidence>
<dbReference type="SUPFAM" id="SSF57850">
    <property type="entry name" value="RING/U-box"/>
    <property type="match status" value="1"/>
</dbReference>
<dbReference type="KEGG" id="lak:106181505"/>
<dbReference type="SUPFAM" id="SSF47769">
    <property type="entry name" value="SAM/Pointed domain"/>
    <property type="match status" value="1"/>
</dbReference>
<dbReference type="PROSITE" id="PS00518">
    <property type="entry name" value="ZF_RING_1"/>
    <property type="match status" value="1"/>
</dbReference>
<dbReference type="SMART" id="SM00184">
    <property type="entry name" value="RING"/>
    <property type="match status" value="1"/>
</dbReference>
<feature type="transmembrane region" description="Helical" evidence="5">
    <location>
        <begin position="436"/>
        <end position="454"/>
    </location>
</feature>
<evidence type="ECO:0000256" key="1">
    <source>
        <dbReference type="ARBA" id="ARBA00022723"/>
    </source>
</evidence>
<evidence type="ECO:0000256" key="5">
    <source>
        <dbReference type="SAM" id="Phobius"/>
    </source>
</evidence>
<keyword evidence="8" id="KW-1185">Reference proteome</keyword>
<evidence type="ECO:0000256" key="4">
    <source>
        <dbReference type="PROSITE-ProRule" id="PRU00175"/>
    </source>
</evidence>
<protein>
    <submittedName>
        <fullName evidence="9">Bifunctional apoptosis regulator-like</fullName>
    </submittedName>
</protein>
<gene>
    <name evidence="9" type="primary">LOC106181505</name>
</gene>
<dbReference type="AlphaFoldDB" id="A0A1S3KFH6"/>
<proteinExistence type="predicted"/>
<dbReference type="InParanoid" id="A0A1S3KFH6"/>
<dbReference type="Gene3D" id="1.10.150.50">
    <property type="entry name" value="Transcription Factor, Ets-1"/>
    <property type="match status" value="1"/>
</dbReference>
<keyword evidence="5" id="KW-1133">Transmembrane helix</keyword>
<dbReference type="InterPro" id="IPR013761">
    <property type="entry name" value="SAM/pointed_sf"/>
</dbReference>
<keyword evidence="2 4" id="KW-0863">Zinc-finger</keyword>
<reference evidence="9" key="1">
    <citation type="submission" date="2025-08" db="UniProtKB">
        <authorList>
            <consortium name="RefSeq"/>
        </authorList>
    </citation>
    <scope>IDENTIFICATION</scope>
    <source>
        <tissue evidence="9">Gonads</tissue>
    </source>
</reference>
<dbReference type="InterPro" id="IPR013083">
    <property type="entry name" value="Znf_RING/FYVE/PHD"/>
</dbReference>
<dbReference type="PANTHER" id="PTHR15898:SF13">
    <property type="entry name" value="BIFUNCTIONAL APOPTOSIS REGULATOR"/>
    <property type="match status" value="1"/>
</dbReference>
<feature type="domain" description="SAM" evidence="7">
    <location>
        <begin position="208"/>
        <end position="276"/>
    </location>
</feature>
<feature type="transmembrane region" description="Helical" evidence="5">
    <location>
        <begin position="171"/>
        <end position="192"/>
    </location>
</feature>
<dbReference type="PANTHER" id="PTHR15898">
    <property type="entry name" value="BIFUNCTIONAL APOPTOSIS REGULATOR"/>
    <property type="match status" value="1"/>
</dbReference>
<evidence type="ECO:0000313" key="9">
    <source>
        <dbReference type="RefSeq" id="XP_013421388.2"/>
    </source>
</evidence>
<feature type="transmembrane region" description="Helical" evidence="5">
    <location>
        <begin position="413"/>
        <end position="430"/>
    </location>
</feature>
<dbReference type="GO" id="GO:0043161">
    <property type="term" value="P:proteasome-mediated ubiquitin-dependent protein catabolic process"/>
    <property type="evidence" value="ECO:0007669"/>
    <property type="project" value="TreeGrafter"/>
</dbReference>
<dbReference type="PROSITE" id="PS50105">
    <property type="entry name" value="SAM_DOMAIN"/>
    <property type="match status" value="1"/>
</dbReference>
<keyword evidence="3" id="KW-0862">Zinc</keyword>
<dbReference type="InterPro" id="IPR018957">
    <property type="entry name" value="Znf_C3HC4_RING-type"/>
</dbReference>
<dbReference type="OrthoDB" id="6105938at2759"/>
<keyword evidence="1" id="KW-0479">Metal-binding</keyword>
<dbReference type="GO" id="GO:0008270">
    <property type="term" value="F:zinc ion binding"/>
    <property type="evidence" value="ECO:0007669"/>
    <property type="project" value="UniProtKB-KW"/>
</dbReference>
<feature type="transmembrane region" description="Helical" evidence="5">
    <location>
        <begin position="364"/>
        <end position="392"/>
    </location>
</feature>
<evidence type="ECO:0000259" key="6">
    <source>
        <dbReference type="PROSITE" id="PS50089"/>
    </source>
</evidence>
<dbReference type="Pfam" id="PF00536">
    <property type="entry name" value="SAM_1"/>
    <property type="match status" value="1"/>
</dbReference>
<name>A0A1S3KFH6_LINAN</name>
<dbReference type="InterPro" id="IPR001841">
    <property type="entry name" value="Znf_RING"/>
</dbReference>
<dbReference type="RefSeq" id="XP_013421388.2">
    <property type="nucleotide sequence ID" value="XM_013565934.2"/>
</dbReference>
<dbReference type="InterPro" id="IPR017907">
    <property type="entry name" value="Znf_RING_CS"/>
</dbReference>